<dbReference type="AlphaFoldDB" id="A0A2R6XJE5"/>
<evidence type="ECO:0000313" key="2">
    <source>
        <dbReference type="Proteomes" id="UP000244005"/>
    </source>
</evidence>
<dbReference type="EMBL" id="KZ772684">
    <property type="protein sequence ID" value="PTQ46202.1"/>
    <property type="molecule type" value="Genomic_DNA"/>
</dbReference>
<protein>
    <submittedName>
        <fullName evidence="1">Uncharacterized protein</fullName>
    </submittedName>
</protein>
<dbReference type="Gramene" id="Mp8g03410.1">
    <property type="protein sequence ID" value="Mp8g03410.1.cds"/>
    <property type="gene ID" value="Mp8g03410"/>
</dbReference>
<name>A0A2R6XJE5_MARPO</name>
<gene>
    <name evidence="1" type="ORF">MARPO_0012s0132</name>
</gene>
<keyword evidence="2" id="KW-1185">Reference proteome</keyword>
<accession>A0A2R6XJE5</accession>
<reference evidence="2" key="1">
    <citation type="journal article" date="2017" name="Cell">
        <title>Insights into land plant evolution garnered from the Marchantia polymorpha genome.</title>
        <authorList>
            <person name="Bowman J.L."/>
            <person name="Kohchi T."/>
            <person name="Yamato K.T."/>
            <person name="Jenkins J."/>
            <person name="Shu S."/>
            <person name="Ishizaki K."/>
            <person name="Yamaoka S."/>
            <person name="Nishihama R."/>
            <person name="Nakamura Y."/>
            <person name="Berger F."/>
            <person name="Adam C."/>
            <person name="Aki S.S."/>
            <person name="Althoff F."/>
            <person name="Araki T."/>
            <person name="Arteaga-Vazquez M.A."/>
            <person name="Balasubrmanian S."/>
            <person name="Barry K."/>
            <person name="Bauer D."/>
            <person name="Boehm C.R."/>
            <person name="Briginshaw L."/>
            <person name="Caballero-Perez J."/>
            <person name="Catarino B."/>
            <person name="Chen F."/>
            <person name="Chiyoda S."/>
            <person name="Chovatia M."/>
            <person name="Davies K.M."/>
            <person name="Delmans M."/>
            <person name="Demura T."/>
            <person name="Dierschke T."/>
            <person name="Dolan L."/>
            <person name="Dorantes-Acosta A.E."/>
            <person name="Eklund D.M."/>
            <person name="Florent S.N."/>
            <person name="Flores-Sandoval E."/>
            <person name="Fujiyama A."/>
            <person name="Fukuzawa H."/>
            <person name="Galik B."/>
            <person name="Grimanelli D."/>
            <person name="Grimwood J."/>
            <person name="Grossniklaus U."/>
            <person name="Hamada T."/>
            <person name="Haseloff J."/>
            <person name="Hetherington A.J."/>
            <person name="Higo A."/>
            <person name="Hirakawa Y."/>
            <person name="Hundley H.N."/>
            <person name="Ikeda Y."/>
            <person name="Inoue K."/>
            <person name="Inoue S.I."/>
            <person name="Ishida S."/>
            <person name="Jia Q."/>
            <person name="Kakita M."/>
            <person name="Kanazawa T."/>
            <person name="Kawai Y."/>
            <person name="Kawashima T."/>
            <person name="Kennedy M."/>
            <person name="Kinose K."/>
            <person name="Kinoshita T."/>
            <person name="Kohara Y."/>
            <person name="Koide E."/>
            <person name="Komatsu K."/>
            <person name="Kopischke S."/>
            <person name="Kubo M."/>
            <person name="Kyozuka J."/>
            <person name="Lagercrantz U."/>
            <person name="Lin S.S."/>
            <person name="Lindquist E."/>
            <person name="Lipzen A.M."/>
            <person name="Lu C.W."/>
            <person name="De Luna E."/>
            <person name="Martienssen R.A."/>
            <person name="Minamino N."/>
            <person name="Mizutani M."/>
            <person name="Mizutani M."/>
            <person name="Mochizuki N."/>
            <person name="Monte I."/>
            <person name="Mosher R."/>
            <person name="Nagasaki H."/>
            <person name="Nakagami H."/>
            <person name="Naramoto S."/>
            <person name="Nishitani K."/>
            <person name="Ohtani M."/>
            <person name="Okamoto T."/>
            <person name="Okumura M."/>
            <person name="Phillips J."/>
            <person name="Pollak B."/>
            <person name="Reinders A."/>
            <person name="Rovekamp M."/>
            <person name="Sano R."/>
            <person name="Sawa S."/>
            <person name="Schmid M.W."/>
            <person name="Shirakawa M."/>
            <person name="Solano R."/>
            <person name="Spunde A."/>
            <person name="Suetsugu N."/>
            <person name="Sugano S."/>
            <person name="Sugiyama A."/>
            <person name="Sun R."/>
            <person name="Suzuki Y."/>
            <person name="Takenaka M."/>
            <person name="Takezawa D."/>
            <person name="Tomogane H."/>
            <person name="Tsuzuki M."/>
            <person name="Ueda T."/>
            <person name="Umeda M."/>
            <person name="Ward J.M."/>
            <person name="Watanabe Y."/>
            <person name="Yazaki K."/>
            <person name="Yokoyama R."/>
            <person name="Yoshitake Y."/>
            <person name="Yotsui I."/>
            <person name="Zachgo S."/>
            <person name="Schmutz J."/>
        </authorList>
    </citation>
    <scope>NUCLEOTIDE SEQUENCE [LARGE SCALE GENOMIC DNA]</scope>
    <source>
        <strain evidence="2">Tak-1</strain>
    </source>
</reference>
<organism evidence="1 2">
    <name type="scientific">Marchantia polymorpha</name>
    <name type="common">Common liverwort</name>
    <name type="synonym">Marchantia aquatica</name>
    <dbReference type="NCBI Taxonomy" id="3197"/>
    <lineage>
        <taxon>Eukaryota</taxon>
        <taxon>Viridiplantae</taxon>
        <taxon>Streptophyta</taxon>
        <taxon>Embryophyta</taxon>
        <taxon>Marchantiophyta</taxon>
        <taxon>Marchantiopsida</taxon>
        <taxon>Marchantiidae</taxon>
        <taxon>Marchantiales</taxon>
        <taxon>Marchantiaceae</taxon>
        <taxon>Marchantia</taxon>
    </lineage>
</organism>
<proteinExistence type="predicted"/>
<dbReference type="Proteomes" id="UP000244005">
    <property type="component" value="Unassembled WGS sequence"/>
</dbReference>
<evidence type="ECO:0000313" key="1">
    <source>
        <dbReference type="EMBL" id="PTQ46202.1"/>
    </source>
</evidence>
<sequence>MNYVGDINEMVVFQLYFYRSCPAELCCSCEFDDYGGSQDICDINLARSLVFTRSEVSGIPEPWRSRRSAWAEFLWLEENWIQIVLAGDTRHSERSKRKRL</sequence>